<evidence type="ECO:0000256" key="1">
    <source>
        <dbReference type="ARBA" id="ARBA00022527"/>
    </source>
</evidence>
<organism evidence="7">
    <name type="scientific">marine metagenome</name>
    <dbReference type="NCBI Taxonomy" id="408172"/>
    <lineage>
        <taxon>unclassified sequences</taxon>
        <taxon>metagenomes</taxon>
        <taxon>ecological metagenomes</taxon>
    </lineage>
</organism>
<keyword evidence="2" id="KW-0808">Transferase</keyword>
<dbReference type="SMART" id="SM00220">
    <property type="entry name" value="S_TKc"/>
    <property type="match status" value="1"/>
</dbReference>
<protein>
    <recommendedName>
        <fullName evidence="6">Protein kinase domain-containing protein</fullName>
    </recommendedName>
</protein>
<keyword evidence="1" id="KW-0723">Serine/threonine-protein kinase</keyword>
<dbReference type="InterPro" id="IPR017441">
    <property type="entry name" value="Protein_kinase_ATP_BS"/>
</dbReference>
<keyword evidence="5" id="KW-0067">ATP-binding</keyword>
<dbReference type="AlphaFoldDB" id="A0A382P5J8"/>
<gene>
    <name evidence="7" type="ORF">METZ01_LOCUS321533</name>
</gene>
<dbReference type="Gene3D" id="1.10.510.10">
    <property type="entry name" value="Transferase(Phosphotransferase) domain 1"/>
    <property type="match status" value="1"/>
</dbReference>
<dbReference type="PROSITE" id="PS50011">
    <property type="entry name" value="PROTEIN_KINASE_DOM"/>
    <property type="match status" value="1"/>
</dbReference>
<dbReference type="EMBL" id="UINC01105046">
    <property type="protein sequence ID" value="SVC68679.1"/>
    <property type="molecule type" value="Genomic_DNA"/>
</dbReference>
<sequence>EEDIPTQKTEAKSGQKIGGCILERKLGEGGMGSVWEAHQISLERKVAVKILSPELSSDREFVERFKREARLVGRLQSPYIVQVYDTGAEEGIGYIVMERLQGMSLQDRIDDSGPLNESESLRILSEVSRGLAVAHAQGLVHRDIKPANIFLCSDGTTKILDFGIAHDRLSDITRTGEILGTPNYMSPEHGCGKEVTEKSDLYALGSTIYAALTGTPPFRGGTPVAVLRMHIDEPPVPLRGIQPGLNELILSLMEKRASERPANADKVTEIAEKLRDGKTPIRWPRIPNQLVWGILGATLLAAAGFGLKTLLKEREPIVVEIQRQRNSRFATFEVTIKPNGPKKGTIQIVLDPKEEATL</sequence>
<dbReference type="CDD" id="cd14014">
    <property type="entry name" value="STKc_PknB_like"/>
    <property type="match status" value="1"/>
</dbReference>
<keyword evidence="4" id="KW-0418">Kinase</keyword>
<dbReference type="GO" id="GO:0005524">
    <property type="term" value="F:ATP binding"/>
    <property type="evidence" value="ECO:0007669"/>
    <property type="project" value="UniProtKB-KW"/>
</dbReference>
<evidence type="ECO:0000256" key="5">
    <source>
        <dbReference type="ARBA" id="ARBA00022840"/>
    </source>
</evidence>
<dbReference type="SUPFAM" id="SSF56112">
    <property type="entry name" value="Protein kinase-like (PK-like)"/>
    <property type="match status" value="1"/>
</dbReference>
<proteinExistence type="predicted"/>
<reference evidence="7" key="1">
    <citation type="submission" date="2018-05" db="EMBL/GenBank/DDBJ databases">
        <authorList>
            <person name="Lanie J.A."/>
            <person name="Ng W.-L."/>
            <person name="Kazmierczak K.M."/>
            <person name="Andrzejewski T.M."/>
            <person name="Davidsen T.M."/>
            <person name="Wayne K.J."/>
            <person name="Tettelin H."/>
            <person name="Glass J.I."/>
            <person name="Rusch D."/>
            <person name="Podicherti R."/>
            <person name="Tsui H.-C.T."/>
            <person name="Winkler M.E."/>
        </authorList>
    </citation>
    <scope>NUCLEOTIDE SEQUENCE</scope>
</reference>
<evidence type="ECO:0000256" key="2">
    <source>
        <dbReference type="ARBA" id="ARBA00022679"/>
    </source>
</evidence>
<dbReference type="PANTHER" id="PTHR43289:SF6">
    <property type="entry name" value="SERINE_THREONINE-PROTEIN KINASE NEKL-3"/>
    <property type="match status" value="1"/>
</dbReference>
<dbReference type="Gene3D" id="3.30.200.20">
    <property type="entry name" value="Phosphorylase Kinase, domain 1"/>
    <property type="match status" value="1"/>
</dbReference>
<dbReference type="InterPro" id="IPR011009">
    <property type="entry name" value="Kinase-like_dom_sf"/>
</dbReference>
<name>A0A382P5J8_9ZZZZ</name>
<dbReference type="PANTHER" id="PTHR43289">
    <property type="entry name" value="MITOGEN-ACTIVATED PROTEIN KINASE KINASE KINASE 20-RELATED"/>
    <property type="match status" value="1"/>
</dbReference>
<dbReference type="Pfam" id="PF00069">
    <property type="entry name" value="Pkinase"/>
    <property type="match status" value="1"/>
</dbReference>
<evidence type="ECO:0000256" key="4">
    <source>
        <dbReference type="ARBA" id="ARBA00022777"/>
    </source>
</evidence>
<dbReference type="InterPro" id="IPR000719">
    <property type="entry name" value="Prot_kinase_dom"/>
</dbReference>
<dbReference type="GO" id="GO:0004674">
    <property type="term" value="F:protein serine/threonine kinase activity"/>
    <property type="evidence" value="ECO:0007669"/>
    <property type="project" value="UniProtKB-KW"/>
</dbReference>
<dbReference type="FunFam" id="1.10.510.10:FF:000021">
    <property type="entry name" value="Serine/threonine protein kinase"/>
    <property type="match status" value="1"/>
</dbReference>
<keyword evidence="3" id="KW-0547">Nucleotide-binding</keyword>
<feature type="non-terminal residue" evidence="7">
    <location>
        <position position="1"/>
    </location>
</feature>
<evidence type="ECO:0000313" key="7">
    <source>
        <dbReference type="EMBL" id="SVC68679.1"/>
    </source>
</evidence>
<evidence type="ECO:0000256" key="3">
    <source>
        <dbReference type="ARBA" id="ARBA00022741"/>
    </source>
</evidence>
<dbReference type="PROSITE" id="PS00107">
    <property type="entry name" value="PROTEIN_KINASE_ATP"/>
    <property type="match status" value="1"/>
</dbReference>
<dbReference type="PROSITE" id="PS00108">
    <property type="entry name" value="PROTEIN_KINASE_ST"/>
    <property type="match status" value="1"/>
</dbReference>
<dbReference type="InterPro" id="IPR008271">
    <property type="entry name" value="Ser/Thr_kinase_AS"/>
</dbReference>
<feature type="domain" description="Protein kinase" evidence="6">
    <location>
        <begin position="20"/>
        <end position="274"/>
    </location>
</feature>
<accession>A0A382P5J8</accession>
<evidence type="ECO:0000259" key="6">
    <source>
        <dbReference type="PROSITE" id="PS50011"/>
    </source>
</evidence>
<feature type="non-terminal residue" evidence="7">
    <location>
        <position position="358"/>
    </location>
</feature>